<dbReference type="GO" id="GO:0005634">
    <property type="term" value="C:nucleus"/>
    <property type="evidence" value="ECO:0007669"/>
    <property type="project" value="UniProtKB-SubCell"/>
</dbReference>
<accession>A0A8J5JQN0</accession>
<comment type="subcellular location">
    <subcellularLocation>
        <location evidence="1">Nucleus</location>
    </subcellularLocation>
</comment>
<evidence type="ECO:0000313" key="2">
    <source>
        <dbReference type="EMBL" id="KAG7162331.1"/>
    </source>
</evidence>
<keyword evidence="3" id="KW-1185">Reference proteome</keyword>
<name>A0A8J5JQN0_HOMAM</name>
<gene>
    <name evidence="2" type="primary">viGluR-L5</name>
    <name evidence="2" type="ORF">Hamer_G007847</name>
</gene>
<dbReference type="InterPro" id="IPR009057">
    <property type="entry name" value="Homeodomain-like_sf"/>
</dbReference>
<dbReference type="EMBL" id="JAHLQT010027705">
    <property type="protein sequence ID" value="KAG7162331.1"/>
    <property type="molecule type" value="Genomic_DNA"/>
</dbReference>
<reference evidence="2" key="1">
    <citation type="journal article" date="2021" name="Sci. Adv.">
        <title>The American lobster genome reveals insights on longevity, neural, and immune adaptations.</title>
        <authorList>
            <person name="Polinski J.M."/>
            <person name="Zimin A.V."/>
            <person name="Clark K.F."/>
            <person name="Kohn A.B."/>
            <person name="Sadowski N."/>
            <person name="Timp W."/>
            <person name="Ptitsyn A."/>
            <person name="Khanna P."/>
            <person name="Romanova D.Y."/>
            <person name="Williams P."/>
            <person name="Greenwood S.J."/>
            <person name="Moroz L.L."/>
            <person name="Walt D.R."/>
            <person name="Bodnar A.G."/>
        </authorList>
    </citation>
    <scope>NUCLEOTIDE SEQUENCE</scope>
    <source>
        <strain evidence="2">GMGI-L3</strain>
    </source>
</reference>
<dbReference type="SUPFAM" id="SSF46689">
    <property type="entry name" value="Homeodomain-like"/>
    <property type="match status" value="1"/>
</dbReference>
<dbReference type="AlphaFoldDB" id="A0A8J5JQN0"/>
<evidence type="ECO:0000256" key="1">
    <source>
        <dbReference type="ARBA" id="ARBA00004123"/>
    </source>
</evidence>
<dbReference type="Proteomes" id="UP000747542">
    <property type="component" value="Unassembled WGS sequence"/>
</dbReference>
<comment type="caution">
    <text evidence="2">The sequence shown here is derived from an EMBL/GenBank/DDBJ whole genome shotgun (WGS) entry which is preliminary data.</text>
</comment>
<proteinExistence type="predicted"/>
<sequence length="156" mass="18074">MSLDSNPLSISFEDLPETLQEEFLEVKFDSVQRMSLRIFPWKSANLCTRIGIMGRRHRMRQTALNERARIIRLWVDGTSARAIAQTTGTSASTVYRWIHRWEQEGSINTKSRIRRSTYKKRCNLGTLTSTEIMPPLLASPVDNDRPLYSSYWLGVH</sequence>
<organism evidence="2 3">
    <name type="scientific">Homarus americanus</name>
    <name type="common">American lobster</name>
    <dbReference type="NCBI Taxonomy" id="6706"/>
    <lineage>
        <taxon>Eukaryota</taxon>
        <taxon>Metazoa</taxon>
        <taxon>Ecdysozoa</taxon>
        <taxon>Arthropoda</taxon>
        <taxon>Crustacea</taxon>
        <taxon>Multicrustacea</taxon>
        <taxon>Malacostraca</taxon>
        <taxon>Eumalacostraca</taxon>
        <taxon>Eucarida</taxon>
        <taxon>Decapoda</taxon>
        <taxon>Pleocyemata</taxon>
        <taxon>Astacidea</taxon>
        <taxon>Nephropoidea</taxon>
        <taxon>Nephropidae</taxon>
        <taxon>Homarus</taxon>
    </lineage>
</organism>
<evidence type="ECO:0000313" key="3">
    <source>
        <dbReference type="Proteomes" id="UP000747542"/>
    </source>
</evidence>
<keyword evidence="2" id="KW-0675">Receptor</keyword>
<dbReference type="Pfam" id="PF13384">
    <property type="entry name" value="HTH_23"/>
    <property type="match status" value="1"/>
</dbReference>
<dbReference type="InterPro" id="IPR036388">
    <property type="entry name" value="WH-like_DNA-bd_sf"/>
</dbReference>
<protein>
    <submittedName>
        <fullName evidence="2">Putative variant ionotropic glutamate receptor-like 5</fullName>
    </submittedName>
</protein>
<dbReference type="Gene3D" id="1.10.10.10">
    <property type="entry name" value="Winged helix-like DNA-binding domain superfamily/Winged helix DNA-binding domain"/>
    <property type="match status" value="1"/>
</dbReference>
<feature type="non-terminal residue" evidence="2">
    <location>
        <position position="156"/>
    </location>
</feature>